<protein>
    <submittedName>
        <fullName evidence="1">Uncharacterized protein</fullName>
    </submittedName>
</protein>
<gene>
    <name evidence="1" type="ORF">S06H3_10907</name>
</gene>
<proteinExistence type="predicted"/>
<accession>X1KXQ2</accession>
<dbReference type="EMBL" id="BARV01005161">
    <property type="protein sequence ID" value="GAI11867.1"/>
    <property type="molecule type" value="Genomic_DNA"/>
</dbReference>
<sequence>MITEATVSRVKYPPELLPDAVFNDIPATAEVATPILDLRRLSGKLVRLSDIAVVRDPTVELRINNDGTGLHSAYNVPGGFFALDSVISPYANNFQMLAKDRLYYNL</sequence>
<reference evidence="1" key="1">
    <citation type="journal article" date="2014" name="Front. Microbiol.">
        <title>High frequency of phylogenetically diverse reductive dehalogenase-homologous genes in deep subseafloor sedimentary metagenomes.</title>
        <authorList>
            <person name="Kawai M."/>
            <person name="Futagami T."/>
            <person name="Toyoda A."/>
            <person name="Takaki Y."/>
            <person name="Nishi S."/>
            <person name="Hori S."/>
            <person name="Arai W."/>
            <person name="Tsubouchi T."/>
            <person name="Morono Y."/>
            <person name="Uchiyama I."/>
            <person name="Ito T."/>
            <person name="Fujiyama A."/>
            <person name="Inagaki F."/>
            <person name="Takami H."/>
        </authorList>
    </citation>
    <scope>NUCLEOTIDE SEQUENCE</scope>
    <source>
        <strain evidence="1">Expedition CK06-06</strain>
    </source>
</reference>
<comment type="caution">
    <text evidence="1">The sequence shown here is derived from an EMBL/GenBank/DDBJ whole genome shotgun (WGS) entry which is preliminary data.</text>
</comment>
<dbReference type="AlphaFoldDB" id="X1KXQ2"/>
<evidence type="ECO:0000313" key="1">
    <source>
        <dbReference type="EMBL" id="GAI11867.1"/>
    </source>
</evidence>
<organism evidence="1">
    <name type="scientific">marine sediment metagenome</name>
    <dbReference type="NCBI Taxonomy" id="412755"/>
    <lineage>
        <taxon>unclassified sequences</taxon>
        <taxon>metagenomes</taxon>
        <taxon>ecological metagenomes</taxon>
    </lineage>
</organism>
<name>X1KXQ2_9ZZZZ</name>
<feature type="non-terminal residue" evidence="1">
    <location>
        <position position="106"/>
    </location>
</feature>